<evidence type="ECO:0000313" key="3">
    <source>
        <dbReference type="EMBL" id="SIT91737.1"/>
    </source>
</evidence>
<dbReference type="OrthoDB" id="9768048at2"/>
<evidence type="ECO:0000256" key="1">
    <source>
        <dbReference type="ARBA" id="ARBA00022676"/>
    </source>
</evidence>
<dbReference type="Pfam" id="PF01075">
    <property type="entry name" value="Glyco_transf_9"/>
    <property type="match status" value="1"/>
</dbReference>
<dbReference type="CDD" id="cd03789">
    <property type="entry name" value="GT9_LPS_heptosyltransferase"/>
    <property type="match status" value="1"/>
</dbReference>
<dbReference type="AlphaFoldDB" id="A0A1R3XMK8"/>
<dbReference type="PANTHER" id="PTHR30160:SF1">
    <property type="entry name" value="LIPOPOLYSACCHARIDE 1,2-N-ACETYLGLUCOSAMINETRANSFERASE-RELATED"/>
    <property type="match status" value="1"/>
</dbReference>
<proteinExistence type="predicted"/>
<sequence length="332" mass="37111">MPKILILRFSSIGDIVLTTPVVRCIKQQVPDAELHYCTKQAFRGILEPNPYIDKVHTLGENLSELVQQLKAENFDFVVDLHNNLRTTIIKTRLGRPSKSFDKLNLEKWLMVNLKVNRLPDVHIVQRYLAAAAPLGIHDDGQGLDYFIPADAEVAVDSLPAGFQNGYVAFAIGAQHYTKRLPVKRIIELCAQLQQPIILLGGKEDAIVGEEIAAHFGQTTFSNQQSTIIYNACGKYSLAGSASIVRQAQQVVSHDTGLMHIAAAFQKDIISVWGNTIPEFGMYPFRTRYKVLEVNGLPCRPCSKIGYSKCPRGHFKCMNDIDFSAIERQPYKV</sequence>
<dbReference type="EMBL" id="FTPP01000002">
    <property type="protein sequence ID" value="SIT91737.1"/>
    <property type="molecule type" value="Genomic_DNA"/>
</dbReference>
<dbReference type="SUPFAM" id="SSF53756">
    <property type="entry name" value="UDP-Glycosyltransferase/glycogen phosphorylase"/>
    <property type="match status" value="1"/>
</dbReference>
<reference evidence="4" key="1">
    <citation type="submission" date="2017-01" db="EMBL/GenBank/DDBJ databases">
        <authorList>
            <person name="Varghese N."/>
            <person name="Submissions S."/>
        </authorList>
    </citation>
    <scope>NUCLEOTIDE SEQUENCE [LARGE SCALE GENOMIC DNA]</scope>
    <source>
        <strain evidence="4">LP100</strain>
    </source>
</reference>
<evidence type="ECO:0000256" key="2">
    <source>
        <dbReference type="ARBA" id="ARBA00022679"/>
    </source>
</evidence>
<dbReference type="Gene3D" id="3.40.50.2000">
    <property type="entry name" value="Glycogen Phosphorylase B"/>
    <property type="match status" value="2"/>
</dbReference>
<name>A0A1R3XMK8_9BACT</name>
<evidence type="ECO:0000313" key="4">
    <source>
        <dbReference type="Proteomes" id="UP000187181"/>
    </source>
</evidence>
<keyword evidence="1" id="KW-0328">Glycosyltransferase</keyword>
<keyword evidence="4" id="KW-1185">Reference proteome</keyword>
<protein>
    <submittedName>
        <fullName evidence="3">ADP-heptose:LPS heptosyltransferase</fullName>
    </submittedName>
</protein>
<organism evidence="3 4">
    <name type="scientific">Pontibacter indicus</name>
    <dbReference type="NCBI Taxonomy" id="1317125"/>
    <lineage>
        <taxon>Bacteria</taxon>
        <taxon>Pseudomonadati</taxon>
        <taxon>Bacteroidota</taxon>
        <taxon>Cytophagia</taxon>
        <taxon>Cytophagales</taxon>
        <taxon>Hymenobacteraceae</taxon>
        <taxon>Pontibacter</taxon>
    </lineage>
</organism>
<dbReference type="InterPro" id="IPR051199">
    <property type="entry name" value="LPS_LOS_Heptosyltrfase"/>
</dbReference>
<dbReference type="GO" id="GO:0005829">
    <property type="term" value="C:cytosol"/>
    <property type="evidence" value="ECO:0007669"/>
    <property type="project" value="TreeGrafter"/>
</dbReference>
<dbReference type="STRING" id="1317125.SAMN05444128_2658"/>
<gene>
    <name evidence="3" type="ORF">SAMN05444128_2658</name>
</gene>
<dbReference type="PANTHER" id="PTHR30160">
    <property type="entry name" value="TETRAACYLDISACCHARIDE 4'-KINASE-RELATED"/>
    <property type="match status" value="1"/>
</dbReference>
<dbReference type="GO" id="GO:0009244">
    <property type="term" value="P:lipopolysaccharide core region biosynthetic process"/>
    <property type="evidence" value="ECO:0007669"/>
    <property type="project" value="TreeGrafter"/>
</dbReference>
<dbReference type="GO" id="GO:0008713">
    <property type="term" value="F:ADP-heptose-lipopolysaccharide heptosyltransferase activity"/>
    <property type="evidence" value="ECO:0007669"/>
    <property type="project" value="TreeGrafter"/>
</dbReference>
<keyword evidence="2 3" id="KW-0808">Transferase</keyword>
<dbReference type="InterPro" id="IPR002201">
    <property type="entry name" value="Glyco_trans_9"/>
</dbReference>
<dbReference type="Proteomes" id="UP000187181">
    <property type="component" value="Unassembled WGS sequence"/>
</dbReference>
<dbReference type="RefSeq" id="WP_076669500.1">
    <property type="nucleotide sequence ID" value="NZ_FTPP01000002.1"/>
</dbReference>
<accession>A0A1R3XMK8</accession>